<proteinExistence type="predicted"/>
<evidence type="ECO:0000313" key="1">
    <source>
        <dbReference type="EMBL" id="MBL6761691.1"/>
    </source>
</evidence>
<name>A0A937HN07_9PROT</name>
<accession>A0A937HN07</accession>
<sequence length="207" mass="21729">MMRKTCHISGDSDEAANMLRFVFSPIDAAPSGTTSGYAAAETAYPRGQLTPDLAEKLPGEDIWLINRRAYVEALAAQADINAPDDLAARVEALLRQQLASLLSLAKKAGDLVSGFGKTEAGLKSARICLLIAASDGAADGRRKLAARAKAMGIGQCALLNTEELGMALGQSNVIHAGLTDVGWAERIERAGARLAAYLGDTGQEKCE</sequence>
<organism evidence="1 2">
    <name type="scientific">PS1 clade bacterium</name>
    <dbReference type="NCBI Taxonomy" id="2175152"/>
    <lineage>
        <taxon>Bacteria</taxon>
        <taxon>Pseudomonadati</taxon>
        <taxon>Pseudomonadota</taxon>
        <taxon>Alphaproteobacteria</taxon>
        <taxon>PS1 clade</taxon>
    </lineage>
</organism>
<gene>
    <name evidence="1" type="ORF">ISQ19_03230</name>
</gene>
<evidence type="ECO:0000313" key="2">
    <source>
        <dbReference type="Proteomes" id="UP000785783"/>
    </source>
</evidence>
<dbReference type="SUPFAM" id="SSF55315">
    <property type="entry name" value="L30e-like"/>
    <property type="match status" value="1"/>
</dbReference>
<dbReference type="EMBL" id="JADHOK010000028">
    <property type="protein sequence ID" value="MBL6761691.1"/>
    <property type="molecule type" value="Genomic_DNA"/>
</dbReference>
<protein>
    <submittedName>
        <fullName evidence="1">DNA-binding protein</fullName>
    </submittedName>
</protein>
<dbReference type="Gene3D" id="3.30.1330.30">
    <property type="match status" value="1"/>
</dbReference>
<keyword evidence="1" id="KW-0238">DNA-binding</keyword>
<dbReference type="Proteomes" id="UP000785783">
    <property type="component" value="Unassembled WGS sequence"/>
</dbReference>
<reference evidence="1" key="1">
    <citation type="submission" date="2020-10" db="EMBL/GenBank/DDBJ databases">
        <title>Microbiome of the Black Sea water column analyzed by genome centric metagenomics.</title>
        <authorList>
            <person name="Cabello-Yeves P.J."/>
            <person name="Callieri C."/>
            <person name="Picazo A."/>
            <person name="Mehrshad M."/>
            <person name="Haro-Moreno J.M."/>
            <person name="Roda-Garcia J."/>
            <person name="Dzembekova N."/>
            <person name="Slabakova V."/>
            <person name="Slabakova N."/>
            <person name="Moncheva S."/>
            <person name="Rodriguez-Valera F."/>
        </authorList>
    </citation>
    <scope>NUCLEOTIDE SEQUENCE</scope>
    <source>
        <strain evidence="1">BS307-5m-G5</strain>
    </source>
</reference>
<dbReference type="InterPro" id="IPR029064">
    <property type="entry name" value="Ribosomal_eL30-like_sf"/>
</dbReference>
<comment type="caution">
    <text evidence="1">The sequence shown here is derived from an EMBL/GenBank/DDBJ whole genome shotgun (WGS) entry which is preliminary data.</text>
</comment>
<dbReference type="AlphaFoldDB" id="A0A937HN07"/>
<dbReference type="GO" id="GO:0003677">
    <property type="term" value="F:DNA binding"/>
    <property type="evidence" value="ECO:0007669"/>
    <property type="project" value="UniProtKB-KW"/>
</dbReference>